<dbReference type="EMBL" id="NFEZ01000003">
    <property type="protein sequence ID" value="PLT46717.1"/>
    <property type="molecule type" value="Genomic_DNA"/>
</dbReference>
<organism evidence="1 2">
    <name type="scientific">Paenibacillus pasadenensis</name>
    <dbReference type="NCBI Taxonomy" id="217090"/>
    <lineage>
        <taxon>Bacteria</taxon>
        <taxon>Bacillati</taxon>
        <taxon>Bacillota</taxon>
        <taxon>Bacilli</taxon>
        <taxon>Bacillales</taxon>
        <taxon>Paenibacillaceae</taxon>
        <taxon>Paenibacillus</taxon>
    </lineage>
</organism>
<name>A0A2N5N8N8_9BACL</name>
<evidence type="ECO:0000313" key="2">
    <source>
        <dbReference type="Proteomes" id="UP000234789"/>
    </source>
</evidence>
<dbReference type="Proteomes" id="UP000234789">
    <property type="component" value="Unassembled WGS sequence"/>
</dbReference>
<proteinExistence type="predicted"/>
<protein>
    <submittedName>
        <fullName evidence="1">Outer membrane protein</fullName>
    </submittedName>
</protein>
<dbReference type="AlphaFoldDB" id="A0A2N5N8N8"/>
<accession>A0A2N5N8N8</accession>
<keyword evidence="2" id="KW-1185">Reference proteome</keyword>
<gene>
    <name evidence="1" type="ORF">B8V81_0941</name>
</gene>
<reference evidence="1 2" key="1">
    <citation type="submission" date="2017-05" db="EMBL/GenBank/DDBJ databases">
        <title>Functional genome analysis of Paenibacillus pasadenensis strain R16: insights on endophytic life style and antifungal activity.</title>
        <authorList>
            <person name="Passera A."/>
            <person name="Marcolungo L."/>
            <person name="Casati P."/>
            <person name="Brasca M."/>
            <person name="Quaglino F."/>
            <person name="Delledonne M."/>
        </authorList>
    </citation>
    <scope>NUCLEOTIDE SEQUENCE [LARGE SCALE GENOMIC DNA]</scope>
    <source>
        <strain evidence="1 2">R16</strain>
    </source>
</reference>
<comment type="caution">
    <text evidence="1">The sequence shown here is derived from an EMBL/GenBank/DDBJ whole genome shotgun (WGS) entry which is preliminary data.</text>
</comment>
<sequence>MDMADKQPRVEAFSAKDASGKEWSFTVSSDIIDHYEQARVFGPEALADPAEVGRYQRRIVSLPDHRGGAVLPMLLSIGTDGELFLARRDLESPDGWQTIDLTPGRTADGSPRVQAIGAAWTEDDRIALAVATEEAGGTGASRIWTAFDLSSAATVWETLVWTDGGTREGRRVEAIRVLDEGDGSWTAVLAGHGGAGDLLYLLRSGGKTGFADALVFNPATTLDEIYDFEAGVHPTYGSGLYVLGIGSGTDTLMFRPFPDYDASGHAATVPPVVPLPCPAGARLLETGLTGADGTDLYVGGSGVSLLTADEQDNADQAAAAVVVPPEAAPAVTDLCLAERPSAGGKATSVWCLLQDGGLLTAAQDAGGGWLAPLLVRTGVLEMAPAMGDGSLRSSVLAVYAGGGAGLIAQAGDGRSWQETELRVQDPDAMIASTCYAVTLRVVEPSTGEPRLGVAVQVEASAPTNILIGGRPAFIGPGVSAQAVTGPDGGIALYSRVQSLAPPSYRLTVAGLDGHLDLQPAAAALERFASLTGAELRSATVAMPGGEQPLLPDAWRSGSGAGQADAVASALRQGAQLAAGPSGSSWTIRRSAAGDPYRSDLSASSVPDGYRWGIVADGRGGVQAADDSVIGRLVQAAESAESFFVQLGHTVADFFEGLAHRAEEAWTFVLHKAEDALHFVCELGGKIKRFVLSCLEEAAGFFRWLWRQVETGLDKVWQFLKFLFSWEDVLIVRDAMKEAVDDALGYVRSRISALKPTVESGFRSAMLALDSWRPEGGAAFQPSPPAPGESLQDKLEAAASPVRELIDAITGNSVVSWVRRKLDDAVGEIVHVDGPDPAAETIQAVETFIEGLVSDEAQALIDTWDRVEADLSALFGGKLPGRSALSLETFRDAAAAVAADVAEGLLEGLQALVLRSLDLMDALMGALRDALFARVRFPFVEKLVELVAPGTHVDASFSLIDGMLLLLAVPATIAYKLIVGEAPLAKGEIVPLAFGNVTAQSGFSALNRFSWIGGLVGSFLKAGAAAYAWAQQASDDAKPSKPAMFFGVAVQGIGTAVEAMSRRTSRGDAVEAIDDTNLAISSFMSAKALVPALASLTDKYSDLESAAFKKLAKANAALDLVCTGVRTVLRTAAFGILIDEERKSDDPAVRGLQTAESLLWVDNFFDYTGSMLASAAVLDDEPETKTILLGVSTAEKAAAMLVDIGYVIAVQKNNQPAF</sequence>
<evidence type="ECO:0000313" key="1">
    <source>
        <dbReference type="EMBL" id="PLT46717.1"/>
    </source>
</evidence>